<dbReference type="Gene3D" id="3.30.450.40">
    <property type="match status" value="1"/>
</dbReference>
<dbReference type="InterPro" id="IPR029016">
    <property type="entry name" value="GAF-like_dom_sf"/>
</dbReference>
<dbReference type="EMBL" id="CP012332">
    <property type="protein sequence ID" value="AKU90102.1"/>
    <property type="molecule type" value="Genomic_DNA"/>
</dbReference>
<evidence type="ECO:0000256" key="6">
    <source>
        <dbReference type="SAM" id="MobiDB-lite"/>
    </source>
</evidence>
<dbReference type="CDD" id="cd00082">
    <property type="entry name" value="HisKA"/>
    <property type="match status" value="1"/>
</dbReference>
<dbReference type="FunFam" id="3.30.565.10:FF:000006">
    <property type="entry name" value="Sensor histidine kinase WalK"/>
    <property type="match status" value="1"/>
</dbReference>
<dbReference type="InterPro" id="IPR003594">
    <property type="entry name" value="HATPase_dom"/>
</dbReference>
<evidence type="ECO:0000259" key="7">
    <source>
        <dbReference type="PROSITE" id="PS50109"/>
    </source>
</evidence>
<dbReference type="EC" id="2.7.13.3" evidence="2"/>
<dbReference type="KEGG" id="vin:AKJ08_0489"/>
<evidence type="ECO:0000256" key="4">
    <source>
        <dbReference type="ARBA" id="ARBA00022679"/>
    </source>
</evidence>
<dbReference type="RefSeq" id="WP_050724601.1">
    <property type="nucleotide sequence ID" value="NZ_CP012332.1"/>
</dbReference>
<dbReference type="PANTHER" id="PTHR43047">
    <property type="entry name" value="TWO-COMPONENT HISTIDINE PROTEIN KINASE"/>
    <property type="match status" value="1"/>
</dbReference>
<dbReference type="InterPro" id="IPR004358">
    <property type="entry name" value="Sig_transdc_His_kin-like_C"/>
</dbReference>
<dbReference type="GO" id="GO:0009927">
    <property type="term" value="F:histidine phosphotransfer kinase activity"/>
    <property type="evidence" value="ECO:0007669"/>
    <property type="project" value="TreeGrafter"/>
</dbReference>
<dbReference type="InterPro" id="IPR005467">
    <property type="entry name" value="His_kinase_dom"/>
</dbReference>
<dbReference type="Gene3D" id="3.30.565.10">
    <property type="entry name" value="Histidine kinase-like ATPase, C-terminal domain"/>
    <property type="match status" value="1"/>
</dbReference>
<dbReference type="AlphaFoldDB" id="A0A0K1P9B6"/>
<evidence type="ECO:0000256" key="5">
    <source>
        <dbReference type="ARBA" id="ARBA00022777"/>
    </source>
</evidence>
<keyword evidence="4" id="KW-0808">Transferase</keyword>
<dbReference type="SUPFAM" id="SSF55874">
    <property type="entry name" value="ATPase domain of HSP90 chaperone/DNA topoisomerase II/histidine kinase"/>
    <property type="match status" value="1"/>
</dbReference>
<dbReference type="InterPro" id="IPR003018">
    <property type="entry name" value="GAF"/>
</dbReference>
<reference evidence="9 10" key="1">
    <citation type="submission" date="2015-08" db="EMBL/GenBank/DDBJ databases">
        <authorList>
            <person name="Babu N.S."/>
            <person name="Beckwith C.J."/>
            <person name="Beseler K.G."/>
            <person name="Brison A."/>
            <person name="Carone J.V."/>
            <person name="Caskin T.P."/>
            <person name="Diamond M."/>
            <person name="Durham M.E."/>
            <person name="Foxe J.M."/>
            <person name="Go M."/>
            <person name="Henderson B.A."/>
            <person name="Jones I.B."/>
            <person name="McGettigan J.A."/>
            <person name="Micheletti S.J."/>
            <person name="Nasrallah M.E."/>
            <person name="Ortiz D."/>
            <person name="Piller C.R."/>
            <person name="Privatt S.R."/>
            <person name="Schneider S.L."/>
            <person name="Sharp S."/>
            <person name="Smith T.C."/>
            <person name="Stanton J.D."/>
            <person name="Ullery H.E."/>
            <person name="Wilson R.J."/>
            <person name="Serrano M.G."/>
            <person name="Buck G."/>
            <person name="Lee V."/>
            <person name="Wang Y."/>
            <person name="Carvalho R."/>
            <person name="Voegtly L."/>
            <person name="Shi R."/>
            <person name="Duckworth R."/>
            <person name="Johnson A."/>
            <person name="Loviza R."/>
            <person name="Walstead R."/>
            <person name="Shah Z."/>
            <person name="Kiflezghi M."/>
            <person name="Wade K."/>
            <person name="Ball S.L."/>
            <person name="Bradley K.W."/>
            <person name="Asai D.J."/>
            <person name="Bowman C.A."/>
            <person name="Russell D.A."/>
            <person name="Pope W.H."/>
            <person name="Jacobs-Sera D."/>
            <person name="Hendrix R.W."/>
            <person name="Hatfull G.F."/>
        </authorList>
    </citation>
    <scope>NUCLEOTIDE SEQUENCE [LARGE SCALE GENOMIC DNA]</scope>
    <source>
        <strain evidence="9 10">DSM 27710</strain>
    </source>
</reference>
<evidence type="ECO:0000256" key="3">
    <source>
        <dbReference type="ARBA" id="ARBA00022553"/>
    </source>
</evidence>
<keyword evidence="3" id="KW-0597">Phosphoprotein</keyword>
<dbReference type="PRINTS" id="PR00344">
    <property type="entry name" value="BCTRLSENSOR"/>
</dbReference>
<dbReference type="GO" id="GO:0005886">
    <property type="term" value="C:plasma membrane"/>
    <property type="evidence" value="ECO:0007669"/>
    <property type="project" value="TreeGrafter"/>
</dbReference>
<dbReference type="InterPro" id="IPR013655">
    <property type="entry name" value="PAS_fold_3"/>
</dbReference>
<dbReference type="PROSITE" id="PS50112">
    <property type="entry name" value="PAS"/>
    <property type="match status" value="1"/>
</dbReference>
<dbReference type="SMART" id="SM00387">
    <property type="entry name" value="HATPase_c"/>
    <property type="match status" value="1"/>
</dbReference>
<protein>
    <recommendedName>
        <fullName evidence="2">histidine kinase</fullName>
        <ecNumber evidence="2">2.7.13.3</ecNumber>
    </recommendedName>
</protein>
<dbReference type="Pfam" id="PF01590">
    <property type="entry name" value="GAF"/>
    <property type="match status" value="1"/>
</dbReference>
<dbReference type="GO" id="GO:0000155">
    <property type="term" value="F:phosphorelay sensor kinase activity"/>
    <property type="evidence" value="ECO:0007669"/>
    <property type="project" value="InterPro"/>
</dbReference>
<feature type="domain" description="PAS" evidence="8">
    <location>
        <begin position="26"/>
        <end position="100"/>
    </location>
</feature>
<proteinExistence type="predicted"/>
<dbReference type="CDD" id="cd00130">
    <property type="entry name" value="PAS"/>
    <property type="match status" value="1"/>
</dbReference>
<name>A0A0K1P9B6_9BACT</name>
<dbReference type="STRING" id="1391653.AKJ08_0489"/>
<dbReference type="Pfam" id="PF00512">
    <property type="entry name" value="HisKA"/>
    <property type="match status" value="1"/>
</dbReference>
<dbReference type="Pfam" id="PF02518">
    <property type="entry name" value="HATPase_c"/>
    <property type="match status" value="1"/>
</dbReference>
<organism evidence="9 10">
    <name type="scientific">Vulgatibacter incomptus</name>
    <dbReference type="NCBI Taxonomy" id="1391653"/>
    <lineage>
        <taxon>Bacteria</taxon>
        <taxon>Pseudomonadati</taxon>
        <taxon>Myxococcota</taxon>
        <taxon>Myxococcia</taxon>
        <taxon>Myxococcales</taxon>
        <taxon>Cystobacterineae</taxon>
        <taxon>Vulgatibacteraceae</taxon>
        <taxon>Vulgatibacter</taxon>
    </lineage>
</organism>
<dbReference type="SUPFAM" id="SSF55785">
    <property type="entry name" value="PYP-like sensor domain (PAS domain)"/>
    <property type="match status" value="1"/>
</dbReference>
<dbReference type="InterPro" id="IPR036097">
    <property type="entry name" value="HisK_dim/P_sf"/>
</dbReference>
<dbReference type="Proteomes" id="UP000055590">
    <property type="component" value="Chromosome"/>
</dbReference>
<accession>A0A0K1P9B6</accession>
<sequence length="542" mass="60406">MNEDDRPDPKGETTPVEPASNATSRDEARFRALIAANSDIVWEADEGGLVAPLVEERSWEAFTGQTVAEQRSRPDAFLDVIHPDDRERIWRAFSEAWAEGGNYECEYRLRRRDGPWVRVVDRGVSVRVPGEGRGEIVGTTQIVEDARRAEERMRFLLDASKLLFSLDAATAVEDLVRLGVPEICDWFAVSIKGDEGVGIRTSARPGGTVEAPHDAYSKLLRSVSESGRTLFLPLVDEEGLRKLGLGKEDCAWLRELGLRSLLVVPIRSREHLLGAMAMATTQRPLQLEDLEMAQELARRIAAAVDNARLYADAQEAIRLRNEFLTIASHELKTPLTPFLLQLEAIRRRMDERVPEWLRDKLQILRKQGLRLSRLVDQLLGVSKLTTSEIVLEEERVDLGELIGDVIDRADELRIRQGCTIEADGPERLVGKWDRSRLEQVIANLLNNALKYGAGAPVHVSWDVDGESAVVKVRDEGIGIERGDQERIFGRFERAVSARHYGGFGLGLFIVRQLVEAMGATVSVDSEPGAGATFSVTLPLARE</sequence>
<dbReference type="InterPro" id="IPR000014">
    <property type="entry name" value="PAS"/>
</dbReference>
<evidence type="ECO:0000313" key="10">
    <source>
        <dbReference type="Proteomes" id="UP000055590"/>
    </source>
</evidence>
<dbReference type="Gene3D" id="3.30.450.20">
    <property type="entry name" value="PAS domain"/>
    <property type="match status" value="1"/>
</dbReference>
<dbReference type="SMART" id="SM00065">
    <property type="entry name" value="GAF"/>
    <property type="match status" value="1"/>
</dbReference>
<feature type="region of interest" description="Disordered" evidence="6">
    <location>
        <begin position="1"/>
        <end position="25"/>
    </location>
</feature>
<keyword evidence="5 9" id="KW-0418">Kinase</keyword>
<evidence type="ECO:0000256" key="2">
    <source>
        <dbReference type="ARBA" id="ARBA00012438"/>
    </source>
</evidence>
<dbReference type="Pfam" id="PF08447">
    <property type="entry name" value="PAS_3"/>
    <property type="match status" value="1"/>
</dbReference>
<dbReference type="SUPFAM" id="SSF47384">
    <property type="entry name" value="Homodimeric domain of signal transducing histidine kinase"/>
    <property type="match status" value="1"/>
</dbReference>
<evidence type="ECO:0000313" key="9">
    <source>
        <dbReference type="EMBL" id="AKU90102.1"/>
    </source>
</evidence>
<dbReference type="Gene3D" id="1.10.287.130">
    <property type="match status" value="1"/>
</dbReference>
<dbReference type="PROSITE" id="PS50109">
    <property type="entry name" value="HIS_KIN"/>
    <property type="match status" value="1"/>
</dbReference>
<keyword evidence="10" id="KW-1185">Reference proteome</keyword>
<feature type="domain" description="Histidine kinase" evidence="7">
    <location>
        <begin position="326"/>
        <end position="541"/>
    </location>
</feature>
<dbReference type="PANTHER" id="PTHR43047:SF62">
    <property type="entry name" value="SENSOR HISTIDINE KINASE DPIB"/>
    <property type="match status" value="1"/>
</dbReference>
<evidence type="ECO:0000259" key="8">
    <source>
        <dbReference type="PROSITE" id="PS50112"/>
    </source>
</evidence>
<comment type="catalytic activity">
    <reaction evidence="1">
        <text>ATP + protein L-histidine = ADP + protein N-phospho-L-histidine.</text>
        <dbReference type="EC" id="2.7.13.3"/>
    </reaction>
</comment>
<dbReference type="SMART" id="SM00388">
    <property type="entry name" value="HisKA"/>
    <property type="match status" value="1"/>
</dbReference>
<dbReference type="InterPro" id="IPR003661">
    <property type="entry name" value="HisK_dim/P_dom"/>
</dbReference>
<dbReference type="SUPFAM" id="SSF55781">
    <property type="entry name" value="GAF domain-like"/>
    <property type="match status" value="1"/>
</dbReference>
<dbReference type="InterPro" id="IPR036890">
    <property type="entry name" value="HATPase_C_sf"/>
</dbReference>
<evidence type="ECO:0000256" key="1">
    <source>
        <dbReference type="ARBA" id="ARBA00000085"/>
    </source>
</evidence>
<gene>
    <name evidence="9" type="ORF">AKJ08_0489</name>
</gene>
<dbReference type="InterPro" id="IPR035965">
    <property type="entry name" value="PAS-like_dom_sf"/>
</dbReference>